<gene>
    <name evidence="2" type="ORF">RZN69_06320</name>
</gene>
<dbReference type="InterPro" id="IPR023606">
    <property type="entry name" value="CoA-Trfase_III_dom_1_sf"/>
</dbReference>
<dbReference type="AlphaFoldDB" id="A0AAQ3LC57"/>
<reference evidence="2 3" key="1">
    <citation type="submission" date="2023-10" db="EMBL/GenBank/DDBJ databases">
        <title>Rubellicoccus peritrichatus gen. nov., sp. nov., isolated from an algae of coral reef tank.</title>
        <authorList>
            <person name="Luo J."/>
        </authorList>
    </citation>
    <scope>NUCLEOTIDE SEQUENCE [LARGE SCALE GENOMIC DNA]</scope>
    <source>
        <strain evidence="2 3">CR14</strain>
    </source>
</reference>
<dbReference type="InterPro" id="IPR003673">
    <property type="entry name" value="CoA-Trfase_fam_III"/>
</dbReference>
<sequence length="386" mass="42080">MNLPLKGLTVLEFSQYLAGPYAGLRLADLGARVIKIERPGAGDACRKLATKNLFVDGDSLVFHTINRNKESYAANLKDANDLDKVRALIAQADVMTHNFRPGVMEKIGLDYEKVKAINPRIVYGDVTGYGKEGSLKNKPGQDLLAQSISGITWLTGDADDPPVPFGLAAADMLCGTHLAQGILAALVQRGKTGIGSHVEVNLLESLIDVQFEVLTAYLNDGKKLPQRAVEDNAHAYLSAPYGIYETNDGHIAIAMGSLERLGELIGCSKLSMQVANSDDAFDKRDELKAILSRHLKTRSTDDWLAILEPADYWCSDVFNYARLMNHDGYKAVAMEQSVQREGAPSIRTLRCPIRIDGERIYNDAAAPVLGNDNFEIETAFNLAGNA</sequence>
<dbReference type="InterPro" id="IPR044855">
    <property type="entry name" value="CoA-Trfase_III_dom3_sf"/>
</dbReference>
<dbReference type="InterPro" id="IPR050483">
    <property type="entry name" value="CoA-transferase_III_domain"/>
</dbReference>
<dbReference type="KEGG" id="puo:RZN69_06320"/>
<organism evidence="2 3">
    <name type="scientific">Rubellicoccus peritrichatus</name>
    <dbReference type="NCBI Taxonomy" id="3080537"/>
    <lineage>
        <taxon>Bacteria</taxon>
        <taxon>Pseudomonadati</taxon>
        <taxon>Verrucomicrobiota</taxon>
        <taxon>Opitutia</taxon>
        <taxon>Puniceicoccales</taxon>
        <taxon>Cerasicoccaceae</taxon>
        <taxon>Rubellicoccus</taxon>
    </lineage>
</organism>
<dbReference type="Proteomes" id="UP001304300">
    <property type="component" value="Chromosome"/>
</dbReference>
<dbReference type="PANTHER" id="PTHR48207">
    <property type="entry name" value="SUCCINATE--HYDROXYMETHYLGLUTARATE COA-TRANSFERASE"/>
    <property type="match status" value="1"/>
</dbReference>
<dbReference type="Pfam" id="PF02515">
    <property type="entry name" value="CoA_transf_3"/>
    <property type="match status" value="1"/>
</dbReference>
<name>A0AAQ3LC57_9BACT</name>
<dbReference type="GO" id="GO:0008410">
    <property type="term" value="F:CoA-transferase activity"/>
    <property type="evidence" value="ECO:0007669"/>
    <property type="project" value="TreeGrafter"/>
</dbReference>
<evidence type="ECO:0000313" key="2">
    <source>
        <dbReference type="EMBL" id="WOO42701.1"/>
    </source>
</evidence>
<dbReference type="RefSeq" id="WP_317835226.1">
    <property type="nucleotide sequence ID" value="NZ_CP136920.1"/>
</dbReference>
<dbReference type="EMBL" id="CP136920">
    <property type="protein sequence ID" value="WOO42701.1"/>
    <property type="molecule type" value="Genomic_DNA"/>
</dbReference>
<proteinExistence type="predicted"/>
<evidence type="ECO:0000313" key="3">
    <source>
        <dbReference type="Proteomes" id="UP001304300"/>
    </source>
</evidence>
<keyword evidence="3" id="KW-1185">Reference proteome</keyword>
<dbReference type="SUPFAM" id="SSF89796">
    <property type="entry name" value="CoA-transferase family III (CaiB/BaiF)"/>
    <property type="match status" value="1"/>
</dbReference>
<evidence type="ECO:0000256" key="1">
    <source>
        <dbReference type="ARBA" id="ARBA00022679"/>
    </source>
</evidence>
<dbReference type="Gene3D" id="3.40.50.10540">
    <property type="entry name" value="Crotonobetainyl-coa:carnitine coa-transferase, domain 1"/>
    <property type="match status" value="1"/>
</dbReference>
<dbReference type="PANTHER" id="PTHR48207:SF4">
    <property type="entry name" value="BLL6097 PROTEIN"/>
    <property type="match status" value="1"/>
</dbReference>
<dbReference type="Gene3D" id="3.30.1540.10">
    <property type="entry name" value="formyl-coa transferase, domain 3"/>
    <property type="match status" value="1"/>
</dbReference>
<protein>
    <submittedName>
        <fullName evidence="2">CaiB/BaiF CoA-transferase family protein</fullName>
    </submittedName>
</protein>
<keyword evidence="1" id="KW-0808">Transferase</keyword>
<accession>A0AAQ3LC57</accession>